<dbReference type="PANTHER" id="PTHR32161:SF8">
    <property type="entry name" value="DPP6 N-TERMINAL DOMAIN-LIKE PROTEIN"/>
    <property type="match status" value="1"/>
</dbReference>
<dbReference type="Pfam" id="PF07676">
    <property type="entry name" value="PD40"/>
    <property type="match status" value="7"/>
</dbReference>
<evidence type="ECO:0000256" key="1">
    <source>
        <dbReference type="SAM" id="SignalP"/>
    </source>
</evidence>
<dbReference type="AlphaFoldDB" id="A0A9W9PYA4"/>
<keyword evidence="3" id="KW-1185">Reference proteome</keyword>
<evidence type="ECO:0000313" key="3">
    <source>
        <dbReference type="Proteomes" id="UP001147746"/>
    </source>
</evidence>
<reference evidence="2" key="2">
    <citation type="journal article" date="2023" name="IMA Fungus">
        <title>Comparative genomic study of the Penicillium genus elucidates a diverse pangenome and 15 lateral gene transfer events.</title>
        <authorList>
            <person name="Petersen C."/>
            <person name="Sorensen T."/>
            <person name="Nielsen M.R."/>
            <person name="Sondergaard T.E."/>
            <person name="Sorensen J.L."/>
            <person name="Fitzpatrick D.A."/>
            <person name="Frisvad J.C."/>
            <person name="Nielsen K.L."/>
        </authorList>
    </citation>
    <scope>NUCLEOTIDE SEQUENCE</scope>
    <source>
        <strain evidence="2">IBT 21472</strain>
    </source>
</reference>
<organism evidence="2 3">
    <name type="scientific">Penicillium atrosanguineum</name>
    <dbReference type="NCBI Taxonomy" id="1132637"/>
    <lineage>
        <taxon>Eukaryota</taxon>
        <taxon>Fungi</taxon>
        <taxon>Dikarya</taxon>
        <taxon>Ascomycota</taxon>
        <taxon>Pezizomycotina</taxon>
        <taxon>Eurotiomycetes</taxon>
        <taxon>Eurotiomycetidae</taxon>
        <taxon>Eurotiales</taxon>
        <taxon>Aspergillaceae</taxon>
        <taxon>Penicillium</taxon>
    </lineage>
</organism>
<dbReference type="SUPFAM" id="SSF82171">
    <property type="entry name" value="DPP6 N-terminal domain-like"/>
    <property type="match status" value="2"/>
</dbReference>
<dbReference type="InterPro" id="IPR011042">
    <property type="entry name" value="6-blade_b-propeller_TolB-like"/>
</dbReference>
<reference evidence="2" key="1">
    <citation type="submission" date="2022-12" db="EMBL/GenBank/DDBJ databases">
        <authorList>
            <person name="Petersen C."/>
        </authorList>
    </citation>
    <scope>NUCLEOTIDE SEQUENCE</scope>
    <source>
        <strain evidence="2">IBT 21472</strain>
    </source>
</reference>
<keyword evidence="1" id="KW-0732">Signal</keyword>
<comment type="caution">
    <text evidence="2">The sequence shown here is derived from an EMBL/GenBank/DDBJ whole genome shotgun (WGS) entry which is preliminary data.</text>
</comment>
<dbReference type="Proteomes" id="UP001147746">
    <property type="component" value="Unassembled WGS sequence"/>
</dbReference>
<feature type="chain" id="PRO_5040731917" evidence="1">
    <location>
        <begin position="20"/>
        <end position="686"/>
    </location>
</feature>
<proteinExistence type="predicted"/>
<accession>A0A9W9PYA4</accession>
<dbReference type="PROSITE" id="PS51257">
    <property type="entry name" value="PROKAR_LIPOPROTEIN"/>
    <property type="match status" value="1"/>
</dbReference>
<dbReference type="EMBL" id="JAPZBO010000004">
    <property type="protein sequence ID" value="KAJ5318458.1"/>
    <property type="molecule type" value="Genomic_DNA"/>
</dbReference>
<dbReference type="Gene3D" id="2.120.10.30">
    <property type="entry name" value="TolB, C-terminal domain"/>
    <property type="match status" value="4"/>
</dbReference>
<name>A0A9W9PYA4_9EURO</name>
<sequence>MRMSSVNTFAALLVGFAAAGCPYAERAVSPAAAIGCPYSKCAAAATVPQEKPAVSRRGPVEGKKGIFYMNRIGPSGAQLWISNADGTNATKLMGNQTWAFDYHPSWSLNGDWVIFTSERRSPGQSDLYRVRPDGTGLEVLEDTDSVEDAGTLSPDGTKVAYVSTKGNYTTNIWIKDLETGLERNLTDTASTRSSNIWPSGHFRPAWSPDGEWLAFSSDRNTDWTGHTEGTGWEHTQSLGIYVIRADGRDFRTLLHEQGHAYGTPQWSSDGGRIIYNIMTTEHTYYAHCVPSEQELISSQIWSVDVATGVDRIKHTSSDTFKVGQHYIGNSTNIGYLVKAGDFEGIHYTTPDLTHSSFNLTYLRDPSWSPDGKMLVYWVPNWDQQHAELELFSYDSEWQYRYADVFPIQNTVINRMATTQKVLGAANGSVVHSTPMYKDVVDALDSYDIYPTYNETEVLWLEEGQAGGFQPSWNPDGTELVAGFGAWFLTRTESPAAIYRMLANGTKHENLTDWINNAGFPSWSPDGSAVVYRLWNLESGSPMGLHILNFTTGETTQLTLGWDNTPGWSPGGDRIVFTRNNNWTESYGARWYADRFDIYTIRPDGTNLTRVTDSLSNDAHAVWSQDGRIMYSSGMYGFKDESQLYDNTFQPYGQIIVMDYDGSNKKLMTDTIWEDSMPLYMPNEYLK</sequence>
<evidence type="ECO:0000313" key="2">
    <source>
        <dbReference type="EMBL" id="KAJ5318458.1"/>
    </source>
</evidence>
<feature type="signal peptide" evidence="1">
    <location>
        <begin position="1"/>
        <end position="19"/>
    </location>
</feature>
<dbReference type="InterPro" id="IPR011659">
    <property type="entry name" value="WD40"/>
</dbReference>
<gene>
    <name evidence="2" type="ORF">N7476_004878</name>
</gene>
<dbReference type="PANTHER" id="PTHR32161">
    <property type="entry name" value="DPP6 N-TERMINAL DOMAIN-LIKE PROTEIN"/>
    <property type="match status" value="1"/>
</dbReference>
<protein>
    <submittedName>
        <fullName evidence="2">Tat pathway signal sequence domain-containing protein</fullName>
    </submittedName>
</protein>